<feature type="transmembrane region" description="Helical" evidence="10">
    <location>
        <begin position="286"/>
        <end position="304"/>
    </location>
</feature>
<feature type="transmembrane region" description="Helical" evidence="10">
    <location>
        <begin position="264"/>
        <end position="280"/>
    </location>
</feature>
<sequence length="577" mass="61648">MPANSRGPLREWLRNADLVHHRSTVFNRSEEKNYTCALIAKSIPYTVRKNMHSIELFELIVSMFLAVLVLQYVALRLRLPPAVALLLGGGALAFVPGLPTVELDPELVLVIFLPPLLMDGAWFTSLAHFRRHLGGITSLAVGAVLFTAAVVALVTKLILPDLPWAACVALGAIVSPPDAVSARAVLQRVKLPRRLGTLLEGESLLNDATGIVLFRFAVAAAVTGAFSLGGAVGSFAVLVGGGIVVGGVIGAAWVLLLRRLGDDQLMIAASVLVCWASYLAGEKLHASGVIAAVTAGLVCGWYQHVILTASVRIRALSFWQVMISLLEAAVFVLIGLSLRGVIDRVGGISVVIEDMAWSVVAIIAAVTLARFAWIFGSDAILGLLNRAGWHGAEPLGSRAACVMSWAGMRGVVTLAVALSLPETMPGRDLMLVAAFAVILVTVILQGMTLGLVIRIAGLQEDERSKPPLDLFAAEVAMLKAQFVEVERMAYASDGSLLHPRLLDSYRRRATLSAEFLGSPEERDQSIAAHYDVILAAVAAGRAELVRLHRARQIDDETLHDLERDLDLEELIAIAAKG</sequence>
<protein>
    <submittedName>
        <fullName evidence="12">Na+/H+ antiporter</fullName>
    </submittedName>
</protein>
<evidence type="ECO:0000256" key="9">
    <source>
        <dbReference type="ARBA" id="ARBA00023201"/>
    </source>
</evidence>
<evidence type="ECO:0000259" key="11">
    <source>
        <dbReference type="Pfam" id="PF00999"/>
    </source>
</evidence>
<keyword evidence="9 10" id="KW-0739">Sodium transport</keyword>
<proteinExistence type="inferred from homology"/>
<keyword evidence="6 10" id="KW-0915">Sodium</keyword>
<organism evidence="12 13">
    <name type="scientific">Belnapia arida</name>
    <dbReference type="NCBI Taxonomy" id="2804533"/>
    <lineage>
        <taxon>Bacteria</taxon>
        <taxon>Pseudomonadati</taxon>
        <taxon>Pseudomonadota</taxon>
        <taxon>Alphaproteobacteria</taxon>
        <taxon>Acetobacterales</taxon>
        <taxon>Roseomonadaceae</taxon>
        <taxon>Belnapia</taxon>
    </lineage>
</organism>
<dbReference type="InterPro" id="IPR004705">
    <property type="entry name" value="Cation/H_exchanger_CPA1_bac"/>
</dbReference>
<feature type="transmembrane region" description="Helical" evidence="10">
    <location>
        <begin position="235"/>
        <end position="257"/>
    </location>
</feature>
<evidence type="ECO:0000256" key="4">
    <source>
        <dbReference type="ARBA" id="ARBA00022692"/>
    </source>
</evidence>
<comment type="caution">
    <text evidence="12">The sequence shown here is derived from an EMBL/GenBank/DDBJ whole genome shotgun (WGS) entry which is preliminary data.</text>
</comment>
<dbReference type="InterPro" id="IPR006153">
    <property type="entry name" value="Cation/H_exchanger_TM"/>
</dbReference>
<keyword evidence="4 10" id="KW-0812">Transmembrane</keyword>
<dbReference type="Gene3D" id="6.10.140.1330">
    <property type="match status" value="1"/>
</dbReference>
<keyword evidence="13" id="KW-1185">Reference proteome</keyword>
<evidence type="ECO:0000256" key="3">
    <source>
        <dbReference type="ARBA" id="ARBA00022475"/>
    </source>
</evidence>
<comment type="similarity">
    <text evidence="10">Belongs to the monovalent cation:proton antiporter 1 (CPA1) transporter (TC 2.A.36) family.</text>
</comment>
<evidence type="ECO:0000256" key="2">
    <source>
        <dbReference type="ARBA" id="ARBA00022448"/>
    </source>
</evidence>
<reference evidence="12 13" key="1">
    <citation type="submission" date="2021-01" db="EMBL/GenBank/DDBJ databases">
        <title>Belnapia mucosa sp. nov. and Belnapia arida sp. nov., isolated from the Tabernas Desert (Almeria, Spain).</title>
        <authorList>
            <person name="Molina-Menor E."/>
            <person name="Vidal-Verdu A."/>
            <person name="Calonge A."/>
            <person name="Satari L."/>
            <person name="Pereto J."/>
            <person name="Porcar M."/>
        </authorList>
    </citation>
    <scope>NUCLEOTIDE SEQUENCE [LARGE SCALE GENOMIC DNA]</scope>
    <source>
        <strain evidence="12 13">T18</strain>
    </source>
</reference>
<dbReference type="PANTHER" id="PTHR10110">
    <property type="entry name" value="SODIUM/HYDROGEN EXCHANGER"/>
    <property type="match status" value="1"/>
</dbReference>
<dbReference type="Proteomes" id="UP000660885">
    <property type="component" value="Unassembled WGS sequence"/>
</dbReference>
<evidence type="ECO:0000256" key="6">
    <source>
        <dbReference type="ARBA" id="ARBA00023053"/>
    </source>
</evidence>
<evidence type="ECO:0000256" key="10">
    <source>
        <dbReference type="RuleBase" id="RU366002"/>
    </source>
</evidence>
<feature type="transmembrane region" description="Helical" evidence="10">
    <location>
        <begin position="107"/>
        <end position="127"/>
    </location>
</feature>
<evidence type="ECO:0000313" key="13">
    <source>
        <dbReference type="Proteomes" id="UP000660885"/>
    </source>
</evidence>
<evidence type="ECO:0000313" key="12">
    <source>
        <dbReference type="EMBL" id="MBL6082395.1"/>
    </source>
</evidence>
<comment type="subcellular location">
    <subcellularLocation>
        <location evidence="10">Cell inner membrane</location>
        <topology evidence="10">Multi-pass membrane protein</topology>
    </subcellularLocation>
    <subcellularLocation>
        <location evidence="1">Cell membrane</location>
        <topology evidence="1">Multi-pass membrane protein</topology>
    </subcellularLocation>
</comment>
<evidence type="ECO:0000256" key="7">
    <source>
        <dbReference type="ARBA" id="ARBA00023065"/>
    </source>
</evidence>
<keyword evidence="3" id="KW-1003">Cell membrane</keyword>
<keyword evidence="5 10" id="KW-1133">Transmembrane helix</keyword>
<feature type="transmembrane region" description="Helical" evidence="10">
    <location>
        <begin position="356"/>
        <end position="375"/>
    </location>
</feature>
<dbReference type="EMBL" id="JAETWB010000065">
    <property type="protein sequence ID" value="MBL6082395.1"/>
    <property type="molecule type" value="Genomic_DNA"/>
</dbReference>
<feature type="transmembrane region" description="Helical" evidence="10">
    <location>
        <begin position="316"/>
        <end position="336"/>
    </location>
</feature>
<dbReference type="Pfam" id="PF00999">
    <property type="entry name" value="Na_H_Exchanger"/>
    <property type="match status" value="1"/>
</dbReference>
<name>A0ABS1UD04_9PROT</name>
<evidence type="ECO:0000256" key="5">
    <source>
        <dbReference type="ARBA" id="ARBA00022989"/>
    </source>
</evidence>
<evidence type="ECO:0000256" key="1">
    <source>
        <dbReference type="ARBA" id="ARBA00004651"/>
    </source>
</evidence>
<feature type="transmembrane region" description="Helical" evidence="10">
    <location>
        <begin position="56"/>
        <end position="75"/>
    </location>
</feature>
<keyword evidence="10" id="KW-0050">Antiport</keyword>
<keyword evidence="7 10" id="KW-0406">Ion transport</keyword>
<feature type="transmembrane region" description="Helical" evidence="10">
    <location>
        <begin position="207"/>
        <end position="229"/>
    </location>
</feature>
<feature type="domain" description="Cation/H+ exchanger transmembrane" evidence="11">
    <location>
        <begin position="66"/>
        <end position="452"/>
    </location>
</feature>
<dbReference type="NCBIfam" id="TIGR00831">
    <property type="entry name" value="a_cpa1"/>
    <property type="match status" value="1"/>
</dbReference>
<feature type="transmembrane region" description="Helical" evidence="10">
    <location>
        <begin position="139"/>
        <end position="158"/>
    </location>
</feature>
<keyword evidence="2 10" id="KW-0813">Transport</keyword>
<dbReference type="PANTHER" id="PTHR10110:SF86">
    <property type="entry name" value="SODIUM_HYDROGEN EXCHANGER 7"/>
    <property type="match status" value="1"/>
</dbReference>
<gene>
    <name evidence="12" type="ORF">JMJ56_30980</name>
</gene>
<dbReference type="InterPro" id="IPR018422">
    <property type="entry name" value="Cation/H_exchanger_CPA1"/>
</dbReference>
<comment type="caution">
    <text evidence="10">Lacks conserved residue(s) required for the propagation of feature annotation.</text>
</comment>
<comment type="function">
    <text evidence="10">Na(+)/H(+) antiporter that extrudes sodium in exchange for external protons.</text>
</comment>
<evidence type="ECO:0000256" key="8">
    <source>
        <dbReference type="ARBA" id="ARBA00023136"/>
    </source>
</evidence>
<feature type="transmembrane region" description="Helical" evidence="10">
    <location>
        <begin position="430"/>
        <end position="453"/>
    </location>
</feature>
<keyword evidence="8 10" id="KW-0472">Membrane</keyword>
<keyword evidence="10" id="KW-0997">Cell inner membrane</keyword>
<accession>A0ABS1UD04</accession>